<comment type="similarity">
    <text evidence="1">Belongs to the oxygen-dependent FAD-linked oxidoreductase family.</text>
</comment>
<dbReference type="EMBL" id="JAFJYH010000406">
    <property type="protein sequence ID" value="KAG4412150.1"/>
    <property type="molecule type" value="Genomic_DNA"/>
</dbReference>
<dbReference type="InterPro" id="IPR050416">
    <property type="entry name" value="FAD-linked_Oxidoreductase"/>
</dbReference>
<evidence type="ECO:0000259" key="6">
    <source>
        <dbReference type="PROSITE" id="PS51387"/>
    </source>
</evidence>
<dbReference type="InterPro" id="IPR016166">
    <property type="entry name" value="FAD-bd_PCMH"/>
</dbReference>
<comment type="caution">
    <text evidence="7">The sequence shown here is derived from an EMBL/GenBank/DDBJ whole genome shotgun (WGS) entry which is preliminary data.</text>
</comment>
<evidence type="ECO:0000313" key="8">
    <source>
        <dbReference type="Proteomes" id="UP000664132"/>
    </source>
</evidence>
<evidence type="ECO:0000313" key="7">
    <source>
        <dbReference type="EMBL" id="KAG4412150.1"/>
    </source>
</evidence>
<dbReference type="Gene3D" id="3.30.465.10">
    <property type="match status" value="1"/>
</dbReference>
<dbReference type="PANTHER" id="PTHR42973:SF54">
    <property type="entry name" value="FAD-BINDING PCMH-TYPE DOMAIN-CONTAINING PROTEIN"/>
    <property type="match status" value="1"/>
</dbReference>
<dbReference type="InterPro" id="IPR016169">
    <property type="entry name" value="FAD-bd_PCMH_sub2"/>
</dbReference>
<evidence type="ECO:0000256" key="3">
    <source>
        <dbReference type="ARBA" id="ARBA00022827"/>
    </source>
</evidence>
<accession>A0A8H7W044</accession>
<feature type="chain" id="PRO_5034157823" description="FAD-binding PCMH-type domain-containing protein" evidence="5">
    <location>
        <begin position="22"/>
        <end position="519"/>
    </location>
</feature>
<gene>
    <name evidence="7" type="ORF">IFR04_014721</name>
</gene>
<feature type="domain" description="FAD-binding PCMH-type" evidence="6">
    <location>
        <begin position="61"/>
        <end position="233"/>
    </location>
</feature>
<keyword evidence="3" id="KW-0274">FAD</keyword>
<dbReference type="PANTHER" id="PTHR42973">
    <property type="entry name" value="BINDING OXIDOREDUCTASE, PUTATIVE (AFU_ORTHOLOGUE AFUA_1G17690)-RELATED"/>
    <property type="match status" value="1"/>
</dbReference>
<organism evidence="7 8">
    <name type="scientific">Cadophora malorum</name>
    <dbReference type="NCBI Taxonomy" id="108018"/>
    <lineage>
        <taxon>Eukaryota</taxon>
        <taxon>Fungi</taxon>
        <taxon>Dikarya</taxon>
        <taxon>Ascomycota</taxon>
        <taxon>Pezizomycotina</taxon>
        <taxon>Leotiomycetes</taxon>
        <taxon>Helotiales</taxon>
        <taxon>Ploettnerulaceae</taxon>
        <taxon>Cadophora</taxon>
    </lineage>
</organism>
<proteinExistence type="inferred from homology"/>
<evidence type="ECO:0000256" key="5">
    <source>
        <dbReference type="SAM" id="SignalP"/>
    </source>
</evidence>
<keyword evidence="5" id="KW-0732">Signal</keyword>
<dbReference type="Pfam" id="PF01565">
    <property type="entry name" value="FAD_binding_4"/>
    <property type="match status" value="1"/>
</dbReference>
<evidence type="ECO:0000256" key="1">
    <source>
        <dbReference type="ARBA" id="ARBA00005466"/>
    </source>
</evidence>
<dbReference type="InterPro" id="IPR036318">
    <property type="entry name" value="FAD-bd_PCMH-like_sf"/>
</dbReference>
<dbReference type="SUPFAM" id="SSF56176">
    <property type="entry name" value="FAD-binding/transporter-associated domain-like"/>
    <property type="match status" value="1"/>
</dbReference>
<dbReference type="GO" id="GO:0016491">
    <property type="term" value="F:oxidoreductase activity"/>
    <property type="evidence" value="ECO:0007669"/>
    <property type="project" value="UniProtKB-KW"/>
</dbReference>
<name>A0A8H7W044_9HELO</name>
<evidence type="ECO:0000256" key="2">
    <source>
        <dbReference type="ARBA" id="ARBA00022630"/>
    </source>
</evidence>
<dbReference type="OrthoDB" id="2151789at2759"/>
<reference evidence="7" key="1">
    <citation type="submission" date="2021-02" db="EMBL/GenBank/DDBJ databases">
        <title>Genome sequence Cadophora malorum strain M34.</title>
        <authorList>
            <person name="Stefanovic E."/>
            <person name="Vu D."/>
            <person name="Scully C."/>
            <person name="Dijksterhuis J."/>
            <person name="Roader J."/>
            <person name="Houbraken J."/>
        </authorList>
    </citation>
    <scope>NUCLEOTIDE SEQUENCE</scope>
    <source>
        <strain evidence="7">M34</strain>
    </source>
</reference>
<dbReference type="GO" id="GO:0071949">
    <property type="term" value="F:FAD binding"/>
    <property type="evidence" value="ECO:0007669"/>
    <property type="project" value="InterPro"/>
</dbReference>
<dbReference type="Proteomes" id="UP000664132">
    <property type="component" value="Unassembled WGS sequence"/>
</dbReference>
<dbReference type="AlphaFoldDB" id="A0A8H7W044"/>
<dbReference type="PROSITE" id="PS51387">
    <property type="entry name" value="FAD_PCMH"/>
    <property type="match status" value="1"/>
</dbReference>
<protein>
    <recommendedName>
        <fullName evidence="6">FAD-binding PCMH-type domain-containing protein</fullName>
    </recommendedName>
</protein>
<keyword evidence="4" id="KW-0560">Oxidoreductase</keyword>
<dbReference type="InterPro" id="IPR006094">
    <property type="entry name" value="Oxid_FAD_bind_N"/>
</dbReference>
<keyword evidence="2" id="KW-0285">Flavoprotein</keyword>
<keyword evidence="8" id="KW-1185">Reference proteome</keyword>
<evidence type="ECO:0000256" key="4">
    <source>
        <dbReference type="ARBA" id="ARBA00023002"/>
    </source>
</evidence>
<sequence>MRAFTAKILLAGLIPGLPCLAQNDTCPTSICETIKSELSGKVEYPDTAAYIKTNTYWSARQDLMPSCIVYPTSPEDVARTLWLVTNSSSPFTVKSGGHTAFDGGSSIQDGVLIALENMRNISVSDDRGTVSIGPGNRWINVTQAAEPYGIAVVGGRSPLVGVSGFLLGGGLSFLLGKRGMGCDNVRNYQVALASGEIVDANPSSNTDLYWALRGGAGSSYGIVTRFDLEAYPQGNIWSRLSVWPTNSSESVLHTFTKVTREKMHSGLDPDAHMMFGMSYAGGAPMDPIPTVFQFHLNLNSSYAPGGEFDTHAAFQETALPNAMSNTTEVLGISATIYRTTQGGGGFGDRESWYATSISDGPYSDAFMNKVQAAYAAWAGDLRAKMTARGDMLNVTMVFQPLTNPAFEAMQRNGGNALGLKPKEYPSYIVSVPTTWNLKANDDFVDGSVEAFVNQLDDMAKTAGFGHGYEYMNYSGKFQSKNGTVIASYGKENQERLREIAQKYDPNGQLRALWTGYHKP</sequence>
<feature type="signal peptide" evidence="5">
    <location>
        <begin position="1"/>
        <end position="21"/>
    </location>
</feature>